<dbReference type="GO" id="GO:0005975">
    <property type="term" value="P:carbohydrate metabolic process"/>
    <property type="evidence" value="ECO:0007669"/>
    <property type="project" value="InterPro"/>
</dbReference>
<organism evidence="5 6">
    <name type="scientific">Symbiobacterium thermophilum</name>
    <dbReference type="NCBI Taxonomy" id="2734"/>
    <lineage>
        <taxon>Bacteria</taxon>
        <taxon>Bacillati</taxon>
        <taxon>Bacillota</taxon>
        <taxon>Clostridia</taxon>
        <taxon>Eubacteriales</taxon>
        <taxon>Symbiobacteriaceae</taxon>
        <taxon>Symbiobacterium</taxon>
    </lineage>
</organism>
<dbReference type="NCBIfam" id="TIGR00502">
    <property type="entry name" value="nagB"/>
    <property type="match status" value="1"/>
</dbReference>
<dbReference type="CDD" id="cd01399">
    <property type="entry name" value="GlcN6P_deaminase"/>
    <property type="match status" value="1"/>
</dbReference>
<protein>
    <recommendedName>
        <fullName evidence="3">Glucosamine-6-phosphate deaminase</fullName>
        <ecNumber evidence="3">3.5.99.6</ecNumber>
    </recommendedName>
    <alternativeName>
        <fullName evidence="3">GlcN6P deaminase</fullName>
        <shortName evidence="3">GNPDA</shortName>
    </alternativeName>
    <alternativeName>
        <fullName evidence="3">Glucosamine-6-phosphate isomerase</fullName>
    </alternativeName>
</protein>
<evidence type="ECO:0000256" key="2">
    <source>
        <dbReference type="ARBA" id="ARBA00023277"/>
    </source>
</evidence>
<dbReference type="InterPro" id="IPR006148">
    <property type="entry name" value="Glc/Gal-6P_isomerase"/>
</dbReference>
<comment type="caution">
    <text evidence="5">The sequence shown here is derived from an EMBL/GenBank/DDBJ whole genome shotgun (WGS) entry which is preliminary data.</text>
</comment>
<dbReference type="InterPro" id="IPR004547">
    <property type="entry name" value="Glucosamine6P_isomerase"/>
</dbReference>
<dbReference type="GO" id="GO:0042802">
    <property type="term" value="F:identical protein binding"/>
    <property type="evidence" value="ECO:0007669"/>
    <property type="project" value="TreeGrafter"/>
</dbReference>
<name>A0A953LEC4_SYMTR</name>
<dbReference type="Gene3D" id="3.40.50.1360">
    <property type="match status" value="1"/>
</dbReference>
<reference evidence="5" key="1">
    <citation type="submission" date="2017-11" db="EMBL/GenBank/DDBJ databases">
        <title>Three new genomes from thermophilic consortium.</title>
        <authorList>
            <person name="Quaggio R."/>
            <person name="Amgarten D."/>
            <person name="Setubal J.C."/>
        </authorList>
    </citation>
    <scope>NUCLEOTIDE SEQUENCE</scope>
    <source>
        <strain evidence="5">ZCTH01-B2</strain>
    </source>
</reference>
<dbReference type="GO" id="GO:0004342">
    <property type="term" value="F:glucosamine-6-phosphate deaminase activity"/>
    <property type="evidence" value="ECO:0007669"/>
    <property type="project" value="UniProtKB-UniRule"/>
</dbReference>
<dbReference type="GO" id="GO:0006046">
    <property type="term" value="P:N-acetylglucosamine catabolic process"/>
    <property type="evidence" value="ECO:0007669"/>
    <property type="project" value="UniProtKB-UniRule"/>
</dbReference>
<dbReference type="EMBL" id="PIUK01000076">
    <property type="protein sequence ID" value="MBY6276365.1"/>
    <property type="molecule type" value="Genomic_DNA"/>
</dbReference>
<comment type="pathway">
    <text evidence="3">Amino-sugar metabolism; N-acetylneuraminate degradation; D-fructose 6-phosphate from N-acetylneuraminate: step 5/5.</text>
</comment>
<dbReference type="EC" id="3.5.99.6" evidence="3"/>
<evidence type="ECO:0000256" key="1">
    <source>
        <dbReference type="ARBA" id="ARBA00022801"/>
    </source>
</evidence>
<dbReference type="GO" id="GO:0006043">
    <property type="term" value="P:glucosamine catabolic process"/>
    <property type="evidence" value="ECO:0007669"/>
    <property type="project" value="TreeGrafter"/>
</dbReference>
<dbReference type="PANTHER" id="PTHR11280">
    <property type="entry name" value="GLUCOSAMINE-6-PHOSPHATE ISOMERASE"/>
    <property type="match status" value="1"/>
</dbReference>
<proteinExistence type="inferred from homology"/>
<keyword evidence="2 3" id="KW-0119">Carbohydrate metabolism</keyword>
<comment type="catalytic activity">
    <reaction evidence="3">
        <text>alpha-D-glucosamine 6-phosphate + H2O = beta-D-fructose 6-phosphate + NH4(+)</text>
        <dbReference type="Rhea" id="RHEA:12172"/>
        <dbReference type="ChEBI" id="CHEBI:15377"/>
        <dbReference type="ChEBI" id="CHEBI:28938"/>
        <dbReference type="ChEBI" id="CHEBI:57634"/>
        <dbReference type="ChEBI" id="CHEBI:75989"/>
        <dbReference type="EC" id="3.5.99.6"/>
    </reaction>
</comment>
<feature type="active site" description="Proton acceptor; for ring-opening step" evidence="3">
    <location>
        <position position="141"/>
    </location>
</feature>
<comment type="caution">
    <text evidence="3">Lacks conserved residue(s) required for the propagation of feature annotation.</text>
</comment>
<dbReference type="PANTHER" id="PTHR11280:SF5">
    <property type="entry name" value="GLUCOSAMINE-6-PHOSPHATE ISOMERASE"/>
    <property type="match status" value="1"/>
</dbReference>
<feature type="active site" description="For ring-opening step" evidence="3">
    <location>
        <position position="139"/>
    </location>
</feature>
<dbReference type="HAMAP" id="MF_01241">
    <property type="entry name" value="GlcN6P_deamin"/>
    <property type="match status" value="1"/>
</dbReference>
<feature type="active site" description="Proton acceptor; for enolization step" evidence="3">
    <location>
        <position position="70"/>
    </location>
</feature>
<dbReference type="Proteomes" id="UP000732377">
    <property type="component" value="Unassembled WGS sequence"/>
</dbReference>
<accession>A0A953LEC4</accession>
<dbReference type="GO" id="GO:0005737">
    <property type="term" value="C:cytoplasm"/>
    <property type="evidence" value="ECO:0007669"/>
    <property type="project" value="TreeGrafter"/>
</dbReference>
<evidence type="ECO:0000259" key="4">
    <source>
        <dbReference type="Pfam" id="PF01182"/>
    </source>
</evidence>
<comment type="function">
    <text evidence="3">Catalyzes the reversible isomerization-deamination of glucosamine 6-phosphate (GlcN6P) to form fructose 6-phosphate (Fru6P) and ammonium ion.</text>
</comment>
<evidence type="ECO:0000313" key="6">
    <source>
        <dbReference type="Proteomes" id="UP000732377"/>
    </source>
</evidence>
<dbReference type="PROSITE" id="PS01161">
    <property type="entry name" value="GLC_GALNAC_ISOMERASE"/>
    <property type="match status" value="1"/>
</dbReference>
<dbReference type="InterPro" id="IPR037171">
    <property type="entry name" value="NagB/RpiA_transferase-like"/>
</dbReference>
<comment type="similarity">
    <text evidence="3">Belongs to the glucosamine/galactosamine-6-phosphate isomerase family. NagB subfamily.</text>
</comment>
<dbReference type="Pfam" id="PF01182">
    <property type="entry name" value="Glucosamine_iso"/>
    <property type="match status" value="1"/>
</dbReference>
<dbReference type="InterPro" id="IPR018321">
    <property type="entry name" value="Glucosamine6P_isomerase_CS"/>
</dbReference>
<dbReference type="GO" id="GO:0019262">
    <property type="term" value="P:N-acetylneuraminate catabolic process"/>
    <property type="evidence" value="ECO:0007669"/>
    <property type="project" value="UniProtKB-UniRule"/>
</dbReference>
<evidence type="ECO:0000313" key="5">
    <source>
        <dbReference type="EMBL" id="MBY6276365.1"/>
    </source>
</evidence>
<gene>
    <name evidence="3 5" type="primary">nagB</name>
    <name evidence="5" type="ORF">CWE10_09155</name>
</gene>
<feature type="domain" description="Glucosamine/galactosamine-6-phosphate isomerase" evidence="4">
    <location>
        <begin position="18"/>
        <end position="229"/>
    </location>
</feature>
<evidence type="ECO:0000256" key="3">
    <source>
        <dbReference type="HAMAP-Rule" id="MF_01241"/>
    </source>
</evidence>
<dbReference type="RefSeq" id="WP_043713195.1">
    <property type="nucleotide sequence ID" value="NZ_JACSIR010000153.1"/>
</dbReference>
<dbReference type="AlphaFoldDB" id="A0A953LEC4"/>
<dbReference type="SUPFAM" id="SSF100950">
    <property type="entry name" value="NagB/RpiA/CoA transferase-like"/>
    <property type="match status" value="1"/>
</dbReference>
<keyword evidence="1 3" id="KW-0378">Hydrolase</keyword>
<feature type="active site" description="For ring-opening step" evidence="3">
    <location>
        <position position="146"/>
    </location>
</feature>
<sequence length="247" mass="27126">MSGNRYPLKVEVFPDYAALSQRAAEIVIGLLKEKPDAVLGLPTGSTPVGFYDALVASGVSLARARTFNLDEYLGLPRTHPESYYSFMKRMLYDRTDLRPENCHIPDGTAADPEAECRRYEEAIRAAGGLDILILGVGHNGHIGFNEPGAPWDGRTRIVELAERTRQANARFFNNNIDEVPRRAITMGIGTILEARRLLLLANGAGKAPIVQRLVEGEPTPEVPASVLHYHPDATVLLDTEAASLLRR</sequence>